<dbReference type="GO" id="GO:0009289">
    <property type="term" value="C:pilus"/>
    <property type="evidence" value="ECO:0007669"/>
    <property type="project" value="InterPro"/>
</dbReference>
<keyword evidence="4" id="KW-1185">Reference proteome</keyword>
<evidence type="ECO:0000313" key="4">
    <source>
        <dbReference type="Proteomes" id="UP000242515"/>
    </source>
</evidence>
<reference evidence="4" key="1">
    <citation type="submission" date="2016-10" db="EMBL/GenBank/DDBJ databases">
        <authorList>
            <person name="Varghese N."/>
            <person name="Submissions S."/>
        </authorList>
    </citation>
    <scope>NUCLEOTIDE SEQUENCE [LARGE SCALE GENOMIC DNA]</scope>
    <source>
        <strain evidence="4">8N4</strain>
    </source>
</reference>
<dbReference type="Proteomes" id="UP000242515">
    <property type="component" value="Unassembled WGS sequence"/>
</dbReference>
<dbReference type="EMBL" id="FOGC01000014">
    <property type="protein sequence ID" value="SER20114.1"/>
    <property type="molecule type" value="Genomic_DNA"/>
</dbReference>
<organism evidence="3 4">
    <name type="scientific">Rosenbergiella nectarea</name>
    <dbReference type="NCBI Taxonomy" id="988801"/>
    <lineage>
        <taxon>Bacteria</taxon>
        <taxon>Pseudomonadati</taxon>
        <taxon>Pseudomonadota</taxon>
        <taxon>Gammaproteobacteria</taxon>
        <taxon>Enterobacterales</taxon>
        <taxon>Erwiniaceae</taxon>
        <taxon>Rosenbergiella</taxon>
    </lineage>
</organism>
<accession>A0A1H9M8X2</accession>
<dbReference type="RefSeq" id="WP_092678001.1">
    <property type="nucleotide sequence ID" value="NZ_FOGC01000014.1"/>
</dbReference>
<dbReference type="InterPro" id="IPR050263">
    <property type="entry name" value="Bact_Fimbrial_Adh_Pro"/>
</dbReference>
<evidence type="ECO:0000313" key="3">
    <source>
        <dbReference type="EMBL" id="SER20114.1"/>
    </source>
</evidence>
<dbReference type="SUPFAM" id="SSF49401">
    <property type="entry name" value="Bacterial adhesins"/>
    <property type="match status" value="1"/>
</dbReference>
<sequence length="186" mass="19615">MITKRHILYFLPFMLTPGAYAATPNGIVKFNGEIKAQTCSIKSGDENQVIKLPSVSVDSLNLNGKIAGSKVFTIKVEKCPSTLTSVTAHFEANNGTTGYDVITHNLTNVFQGSTTTTPPTSAAKNVQIRLFDKGGASQVEVGGTDGQFVQISGGEATMEYVASYFATAPAVAGYVTATVAYSLAYN</sequence>
<protein>
    <submittedName>
        <fullName evidence="3">Major type 1 subunit fimbrin (Pilin)</fullName>
    </submittedName>
</protein>
<dbReference type="AlphaFoldDB" id="A0A1H9M8X2"/>
<evidence type="ECO:0000256" key="1">
    <source>
        <dbReference type="SAM" id="SignalP"/>
    </source>
</evidence>
<dbReference type="GO" id="GO:0043709">
    <property type="term" value="P:cell adhesion involved in single-species biofilm formation"/>
    <property type="evidence" value="ECO:0007669"/>
    <property type="project" value="TreeGrafter"/>
</dbReference>
<dbReference type="InterPro" id="IPR008966">
    <property type="entry name" value="Adhesion_dom_sf"/>
</dbReference>
<evidence type="ECO:0000259" key="2">
    <source>
        <dbReference type="Pfam" id="PF00419"/>
    </source>
</evidence>
<proteinExistence type="predicted"/>
<dbReference type="InterPro" id="IPR036937">
    <property type="entry name" value="Adhesion_dom_fimbrial_sf"/>
</dbReference>
<name>A0A1H9M8X2_9GAMM</name>
<dbReference type="InterPro" id="IPR000259">
    <property type="entry name" value="Adhesion_dom_fimbrial"/>
</dbReference>
<feature type="chain" id="PRO_5017230848" evidence="1">
    <location>
        <begin position="22"/>
        <end position="186"/>
    </location>
</feature>
<dbReference type="Gene3D" id="2.60.40.1090">
    <property type="entry name" value="Fimbrial-type adhesion domain"/>
    <property type="match status" value="1"/>
</dbReference>
<keyword evidence="1" id="KW-0732">Signal</keyword>
<dbReference type="PANTHER" id="PTHR33420">
    <property type="entry name" value="FIMBRIAL SUBUNIT ELFA-RELATED"/>
    <property type="match status" value="1"/>
</dbReference>
<dbReference type="Pfam" id="PF00419">
    <property type="entry name" value="Fimbrial"/>
    <property type="match status" value="1"/>
</dbReference>
<feature type="domain" description="Fimbrial-type adhesion" evidence="2">
    <location>
        <begin position="29"/>
        <end position="185"/>
    </location>
</feature>
<dbReference type="STRING" id="988801.SAMN05216522_11413"/>
<feature type="signal peptide" evidence="1">
    <location>
        <begin position="1"/>
        <end position="21"/>
    </location>
</feature>
<dbReference type="PANTHER" id="PTHR33420:SF10">
    <property type="entry name" value="FIMBRIAE MAJOR SUBUNIT"/>
    <property type="match status" value="1"/>
</dbReference>
<gene>
    <name evidence="3" type="ORF">SAMN05216522_11413</name>
</gene>
<dbReference type="OrthoDB" id="6466381at2"/>